<dbReference type="AlphaFoldDB" id="A0A2N9I140"/>
<sequence>MKNQSIQLGISLRQAIFHSQMKRKRKINVKGEYFEKGSTSGTTKGEGSPPKGNELLPSGEYFEKGSTSGTTKGEGSPPKGNELLPSSSASTPSSSPEADDSSSLLTLRFVGDIVPVYVRHLDREEFVGTIQFSGEDGYMFRTRLHALWASHTHSAAIDPPPIEKASIWPGFEASYETYNPETKLFNCLNFSRIGWSKLSYKTHRVVFVPE</sequence>
<evidence type="ECO:0000256" key="1">
    <source>
        <dbReference type="SAM" id="MobiDB-lite"/>
    </source>
</evidence>
<accession>A0A2N9I140</accession>
<protein>
    <submittedName>
        <fullName evidence="2">Uncharacterized protein</fullName>
    </submittedName>
</protein>
<feature type="compositionally biased region" description="Low complexity" evidence="1">
    <location>
        <begin position="36"/>
        <end position="48"/>
    </location>
</feature>
<reference evidence="2" key="1">
    <citation type="submission" date="2018-02" db="EMBL/GenBank/DDBJ databases">
        <authorList>
            <person name="Cohen D.B."/>
            <person name="Kent A.D."/>
        </authorList>
    </citation>
    <scope>NUCLEOTIDE SEQUENCE</scope>
</reference>
<feature type="region of interest" description="Disordered" evidence="1">
    <location>
        <begin position="21"/>
        <end position="101"/>
    </location>
</feature>
<gene>
    <name evidence="2" type="ORF">FSB_LOCUS45615</name>
</gene>
<dbReference type="EMBL" id="OIVN01004491">
    <property type="protein sequence ID" value="SPD17733.1"/>
    <property type="molecule type" value="Genomic_DNA"/>
</dbReference>
<feature type="compositionally biased region" description="Low complexity" evidence="1">
    <location>
        <begin position="64"/>
        <end position="101"/>
    </location>
</feature>
<name>A0A2N9I140_FAGSY</name>
<proteinExistence type="predicted"/>
<organism evidence="2">
    <name type="scientific">Fagus sylvatica</name>
    <name type="common">Beechnut</name>
    <dbReference type="NCBI Taxonomy" id="28930"/>
    <lineage>
        <taxon>Eukaryota</taxon>
        <taxon>Viridiplantae</taxon>
        <taxon>Streptophyta</taxon>
        <taxon>Embryophyta</taxon>
        <taxon>Tracheophyta</taxon>
        <taxon>Spermatophyta</taxon>
        <taxon>Magnoliopsida</taxon>
        <taxon>eudicotyledons</taxon>
        <taxon>Gunneridae</taxon>
        <taxon>Pentapetalae</taxon>
        <taxon>rosids</taxon>
        <taxon>fabids</taxon>
        <taxon>Fagales</taxon>
        <taxon>Fagaceae</taxon>
        <taxon>Fagus</taxon>
    </lineage>
</organism>
<evidence type="ECO:0000313" key="2">
    <source>
        <dbReference type="EMBL" id="SPD17733.1"/>
    </source>
</evidence>